<reference evidence="2" key="1">
    <citation type="journal article" date="2019" name="Int. J. Syst. Evol. Microbiol.">
        <title>The Global Catalogue of Microorganisms (GCM) 10K type strain sequencing project: providing services to taxonomists for standard genome sequencing and annotation.</title>
        <authorList>
            <consortium name="The Broad Institute Genomics Platform"/>
            <consortium name="The Broad Institute Genome Sequencing Center for Infectious Disease"/>
            <person name="Wu L."/>
            <person name="Ma J."/>
        </authorList>
    </citation>
    <scope>NUCLEOTIDE SEQUENCE [LARGE SCALE GENOMIC DNA]</scope>
    <source>
        <strain evidence="2">CCM 7640</strain>
    </source>
</reference>
<keyword evidence="2" id="KW-1185">Reference proteome</keyword>
<evidence type="ECO:0000313" key="1">
    <source>
        <dbReference type="EMBL" id="GGD69443.1"/>
    </source>
</evidence>
<protein>
    <submittedName>
        <fullName evidence="1">Uncharacterized protein</fullName>
    </submittedName>
</protein>
<organism evidence="1 2">
    <name type="scientific">Microbacterium murale</name>
    <dbReference type="NCBI Taxonomy" id="1081040"/>
    <lineage>
        <taxon>Bacteria</taxon>
        <taxon>Bacillati</taxon>
        <taxon>Actinomycetota</taxon>
        <taxon>Actinomycetes</taxon>
        <taxon>Micrococcales</taxon>
        <taxon>Microbacteriaceae</taxon>
        <taxon>Microbacterium</taxon>
    </lineage>
</organism>
<comment type="caution">
    <text evidence="1">The sequence shown here is derived from an EMBL/GenBank/DDBJ whole genome shotgun (WGS) entry which is preliminary data.</text>
</comment>
<name>A0ABQ1RIH5_9MICO</name>
<evidence type="ECO:0000313" key="2">
    <source>
        <dbReference type="Proteomes" id="UP000629365"/>
    </source>
</evidence>
<sequence>MQRGLSSGHCTDHPPSLATIAPLMFTASSDSRNVIDAASCSAVATVGMACWNGARRADPASDMFDGIGMPVATPPGATEFTRMPLGPYMNAADFVTPMMPCLLAV</sequence>
<dbReference type="Proteomes" id="UP000629365">
    <property type="component" value="Unassembled WGS sequence"/>
</dbReference>
<gene>
    <name evidence="1" type="ORF">GCM10007269_10710</name>
</gene>
<proteinExistence type="predicted"/>
<dbReference type="EMBL" id="BMCM01000001">
    <property type="protein sequence ID" value="GGD69443.1"/>
    <property type="molecule type" value="Genomic_DNA"/>
</dbReference>
<accession>A0ABQ1RIH5</accession>